<evidence type="ECO:0000256" key="2">
    <source>
        <dbReference type="SAM" id="SignalP"/>
    </source>
</evidence>
<dbReference type="Proteomes" id="UP000641853">
    <property type="component" value="Unassembled WGS sequence"/>
</dbReference>
<keyword evidence="6" id="KW-1185">Reference proteome</keyword>
<evidence type="ECO:0000259" key="3">
    <source>
        <dbReference type="SMART" id="SM00198"/>
    </source>
</evidence>
<evidence type="ECO:0000256" key="1">
    <source>
        <dbReference type="SAM" id="MobiDB-lite"/>
    </source>
</evidence>
<dbReference type="InterPro" id="IPR014044">
    <property type="entry name" value="CAP_dom"/>
</dbReference>
<protein>
    <recommendedName>
        <fullName evidence="3">SCP domain-containing protein</fullName>
    </recommendedName>
</protein>
<dbReference type="InterPro" id="IPR001283">
    <property type="entry name" value="CRISP-related"/>
</dbReference>
<evidence type="ECO:0000313" key="7">
    <source>
        <dbReference type="Proteomes" id="UP000654922"/>
    </source>
</evidence>
<dbReference type="SUPFAM" id="SSF55797">
    <property type="entry name" value="PR-1-like"/>
    <property type="match status" value="1"/>
</dbReference>
<dbReference type="PROSITE" id="PS01009">
    <property type="entry name" value="CRISP_1"/>
    <property type="match status" value="1"/>
</dbReference>
<dbReference type="FunFam" id="3.40.33.10:FF:000018">
    <property type="entry name" value="SCP-like extracellular protein, putative"/>
    <property type="match status" value="1"/>
</dbReference>
<dbReference type="EMBL" id="JACBAE010001361">
    <property type="protein sequence ID" value="KAF7161594.1"/>
    <property type="molecule type" value="Genomic_DNA"/>
</dbReference>
<dbReference type="InterPro" id="IPR018244">
    <property type="entry name" value="Allrgn_V5/Tpx1_CS"/>
</dbReference>
<dbReference type="OrthoDB" id="337038at2759"/>
<dbReference type="Proteomes" id="UP000654922">
    <property type="component" value="Unassembled WGS sequence"/>
</dbReference>
<evidence type="ECO:0000313" key="5">
    <source>
        <dbReference type="EMBL" id="KAF7178671.1"/>
    </source>
</evidence>
<dbReference type="Gene3D" id="3.40.33.10">
    <property type="entry name" value="CAP"/>
    <property type="match status" value="1"/>
</dbReference>
<dbReference type="SMART" id="SM00198">
    <property type="entry name" value="SCP"/>
    <property type="match status" value="1"/>
</dbReference>
<evidence type="ECO:0000313" key="6">
    <source>
        <dbReference type="Proteomes" id="UP000641853"/>
    </source>
</evidence>
<feature type="region of interest" description="Disordered" evidence="1">
    <location>
        <begin position="75"/>
        <end position="95"/>
    </location>
</feature>
<dbReference type="GO" id="GO:0005576">
    <property type="term" value="C:extracellular region"/>
    <property type="evidence" value="ECO:0007669"/>
    <property type="project" value="InterPro"/>
</dbReference>
<comment type="caution">
    <text evidence="4">The sequence shown here is derived from an EMBL/GenBank/DDBJ whole genome shotgun (WGS) entry which is preliminary data.</text>
</comment>
<sequence length="328" mass="34270">MRYSWLIGAVCAAGALAKPVDKRSYVVDWTIVTVTETITLPYQPAPTSTSTSTSTPAYSPIQAVQLTQTVASVNPAPAPAPVETESSSAAPIPAPSTTVSAAPVGIVEELPGASAWSTAWTSAWTSAWASAWTSSAPEAAQPTTLATSTSTTAPAASAPTGSATNAYQSAVLYNHNIHRSNHSVSSMTWNTTLESSAHELASRCVYQHDTDIGGGGYGQNIGYGVSAADIGVMITNLMYNDEFGYYDGLYGQANPDMTYFEKWGHFSQIVWKGSVSVGCATVVCNALGNVDSSQPSPFTVCNYYPPGNFAGEYGDNVLAPLGHAFYSA</sequence>
<keyword evidence="2" id="KW-0732">Signal</keyword>
<evidence type="ECO:0000313" key="4">
    <source>
        <dbReference type="EMBL" id="KAF7161594.1"/>
    </source>
</evidence>
<gene>
    <name evidence="4" type="ORF">CNMCM5623_007129</name>
    <name evidence="5" type="ORF">CNMCM7691_007485</name>
</gene>
<dbReference type="PRINTS" id="PR00837">
    <property type="entry name" value="V5TPXLIKE"/>
</dbReference>
<organism evidence="4 7">
    <name type="scientific">Aspergillus felis</name>
    <dbReference type="NCBI Taxonomy" id="1287682"/>
    <lineage>
        <taxon>Eukaryota</taxon>
        <taxon>Fungi</taxon>
        <taxon>Dikarya</taxon>
        <taxon>Ascomycota</taxon>
        <taxon>Pezizomycotina</taxon>
        <taxon>Eurotiomycetes</taxon>
        <taxon>Eurotiomycetidae</taxon>
        <taxon>Eurotiales</taxon>
        <taxon>Aspergillaceae</taxon>
        <taxon>Aspergillus</taxon>
        <taxon>Aspergillus subgen. Fumigati</taxon>
    </lineage>
</organism>
<proteinExistence type="predicted"/>
<dbReference type="InterPro" id="IPR035940">
    <property type="entry name" value="CAP_sf"/>
</dbReference>
<name>A0A8H6URK8_9EURO</name>
<feature type="signal peptide" evidence="2">
    <location>
        <begin position="1"/>
        <end position="17"/>
    </location>
</feature>
<reference evidence="4" key="1">
    <citation type="submission" date="2020-06" db="EMBL/GenBank/DDBJ databases">
        <title>Draft genome sequences of strains closely related to Aspergillus parafelis and Aspergillus hiratsukae.</title>
        <authorList>
            <person name="Dos Santos R.A.C."/>
            <person name="Rivero-Menendez O."/>
            <person name="Steenwyk J.L."/>
            <person name="Mead M.E."/>
            <person name="Goldman G.H."/>
            <person name="Alastruey-Izquierdo A."/>
            <person name="Rokas A."/>
        </authorList>
    </citation>
    <scope>NUCLEOTIDE SEQUENCE</scope>
    <source>
        <strain evidence="4">CNM-CM5623</strain>
        <strain evidence="5">CNM-CM7691</strain>
    </source>
</reference>
<feature type="region of interest" description="Disordered" evidence="1">
    <location>
        <begin position="139"/>
        <end position="160"/>
    </location>
</feature>
<dbReference type="Pfam" id="PF00188">
    <property type="entry name" value="CAP"/>
    <property type="match status" value="1"/>
</dbReference>
<accession>A0A8H6URK8</accession>
<feature type="domain" description="SCP" evidence="3">
    <location>
        <begin position="166"/>
        <end position="311"/>
    </location>
</feature>
<dbReference type="EMBL" id="JACBAG010001876">
    <property type="protein sequence ID" value="KAF7178671.1"/>
    <property type="molecule type" value="Genomic_DNA"/>
</dbReference>
<dbReference type="CDD" id="cd05380">
    <property type="entry name" value="CAP_euk"/>
    <property type="match status" value="1"/>
</dbReference>
<dbReference type="PANTHER" id="PTHR10334">
    <property type="entry name" value="CYSTEINE-RICH SECRETORY PROTEIN-RELATED"/>
    <property type="match status" value="1"/>
</dbReference>
<dbReference type="AlphaFoldDB" id="A0A8H6URK8"/>
<feature type="chain" id="PRO_5035141021" description="SCP domain-containing protein" evidence="2">
    <location>
        <begin position="18"/>
        <end position="328"/>
    </location>
</feature>